<dbReference type="OMA" id="NPGHYEQ"/>
<dbReference type="RefSeq" id="XP_014567742.1">
    <property type="nucleotide sequence ID" value="XM_014712256.1"/>
</dbReference>
<dbReference type="OrthoDB" id="337038at2759"/>
<dbReference type="InParanoid" id="G7E3N5"/>
<dbReference type="Pfam" id="PF00188">
    <property type="entry name" value="CAP"/>
    <property type="match status" value="1"/>
</dbReference>
<dbReference type="HOGENOM" id="CLU_1372512_0_0_1"/>
<reference evidence="2 3" key="2">
    <citation type="journal article" date="2012" name="Open Biol.">
        <title>Characteristics of nucleosomes and linker DNA regions on the genome of the basidiomycete Mixia osmundae revealed by mono- and dinucleosome mapping.</title>
        <authorList>
            <person name="Nishida H."/>
            <person name="Kondo S."/>
            <person name="Matsumoto T."/>
            <person name="Suzuki Y."/>
            <person name="Yoshikawa H."/>
            <person name="Taylor T.D."/>
            <person name="Sugiyama J."/>
        </authorList>
    </citation>
    <scope>NUCLEOTIDE SEQUENCE [LARGE SCALE GENOMIC DNA]</scope>
    <source>
        <strain evidence="3">CBS 9802 / IAM 14324 / JCM 22182 / KY 12970</strain>
    </source>
</reference>
<feature type="domain" description="SCP" evidence="1">
    <location>
        <begin position="71"/>
        <end position="192"/>
    </location>
</feature>
<evidence type="ECO:0000259" key="1">
    <source>
        <dbReference type="SMART" id="SM00198"/>
    </source>
</evidence>
<sequence>MASICLQNVQPNRRLNSTPHQSKPEMTMTGKMLCILAVLCYIPLTIQSDMTRLIKRDANNDDEGCEPAEDSFEELMLNEHNAFRAKHDAAPLVWDERMASTAADWISACNYVHSPPALAGVYGENIVWGSGYTPLELIRDWEAEGPQHGAYNHYTQMVWKSTKTLGCAQKACPGDTTFIACHYGPDGGNVEGELAQNVS</sequence>
<dbReference type="EMBL" id="BABT02000119">
    <property type="protein sequence ID" value="GAA97445.1"/>
    <property type="molecule type" value="Genomic_DNA"/>
</dbReference>
<dbReference type="PANTHER" id="PTHR10334">
    <property type="entry name" value="CYSTEINE-RICH SECRETORY PROTEIN-RELATED"/>
    <property type="match status" value="1"/>
</dbReference>
<dbReference type="PRINTS" id="PR00837">
    <property type="entry name" value="V5TPXLIKE"/>
</dbReference>
<dbReference type="SMART" id="SM00198">
    <property type="entry name" value="SCP"/>
    <property type="match status" value="1"/>
</dbReference>
<dbReference type="Gene3D" id="3.40.33.10">
    <property type="entry name" value="CAP"/>
    <property type="match status" value="1"/>
</dbReference>
<proteinExistence type="predicted"/>
<gene>
    <name evidence="2" type="primary">Mo04124</name>
    <name evidence="2" type="ORF">E5Q_04124</name>
</gene>
<accession>G7E3N5</accession>
<dbReference type="AlphaFoldDB" id="G7E3N5"/>
<evidence type="ECO:0000313" key="2">
    <source>
        <dbReference type="EMBL" id="GAA97445.1"/>
    </source>
</evidence>
<organism evidence="2 3">
    <name type="scientific">Mixia osmundae (strain CBS 9802 / IAM 14324 / JCM 22182 / KY 12970)</name>
    <dbReference type="NCBI Taxonomy" id="764103"/>
    <lineage>
        <taxon>Eukaryota</taxon>
        <taxon>Fungi</taxon>
        <taxon>Dikarya</taxon>
        <taxon>Basidiomycota</taxon>
        <taxon>Pucciniomycotina</taxon>
        <taxon>Mixiomycetes</taxon>
        <taxon>Mixiales</taxon>
        <taxon>Mixiaceae</taxon>
        <taxon>Mixia</taxon>
    </lineage>
</organism>
<name>G7E3N5_MIXOS</name>
<comment type="caution">
    <text evidence="2">The sequence shown here is derived from an EMBL/GenBank/DDBJ whole genome shotgun (WGS) entry which is preliminary data.</text>
</comment>
<reference evidence="2 3" key="1">
    <citation type="journal article" date="2011" name="J. Gen. Appl. Microbiol.">
        <title>Draft genome sequencing of the enigmatic basidiomycete Mixia osmundae.</title>
        <authorList>
            <person name="Nishida H."/>
            <person name="Nagatsuka Y."/>
            <person name="Sugiyama J."/>
        </authorList>
    </citation>
    <scope>NUCLEOTIDE SEQUENCE [LARGE SCALE GENOMIC DNA]</scope>
    <source>
        <strain evidence="3">CBS 9802 / IAM 14324 / JCM 22182 / KY 12970</strain>
    </source>
</reference>
<dbReference type="Proteomes" id="UP000009131">
    <property type="component" value="Unassembled WGS sequence"/>
</dbReference>
<dbReference type="InterPro" id="IPR014044">
    <property type="entry name" value="CAP_dom"/>
</dbReference>
<dbReference type="InterPro" id="IPR001283">
    <property type="entry name" value="CRISP-related"/>
</dbReference>
<keyword evidence="3" id="KW-1185">Reference proteome</keyword>
<dbReference type="InterPro" id="IPR035940">
    <property type="entry name" value="CAP_sf"/>
</dbReference>
<protein>
    <recommendedName>
        <fullName evidence="1">SCP domain-containing protein</fullName>
    </recommendedName>
</protein>
<dbReference type="eggNOG" id="KOG3017">
    <property type="taxonomic scope" value="Eukaryota"/>
</dbReference>
<dbReference type="SUPFAM" id="SSF55797">
    <property type="entry name" value="PR-1-like"/>
    <property type="match status" value="1"/>
</dbReference>
<evidence type="ECO:0000313" key="3">
    <source>
        <dbReference type="Proteomes" id="UP000009131"/>
    </source>
</evidence>